<evidence type="ECO:0000313" key="6">
    <source>
        <dbReference type="Proteomes" id="UP000323708"/>
    </source>
</evidence>
<reference evidence="5 6" key="1">
    <citation type="submission" date="2019-09" db="EMBL/GenBank/DDBJ databases">
        <authorList>
            <person name="Chen X.-Y."/>
        </authorList>
    </citation>
    <scope>NUCLEOTIDE SEQUENCE [LARGE SCALE GENOMIC DNA]</scope>
    <source>
        <strain evidence="5 6">NY5</strain>
    </source>
</reference>
<dbReference type="EMBL" id="VTUX01000010">
    <property type="protein sequence ID" value="KAA1188421.1"/>
    <property type="molecule type" value="Genomic_DNA"/>
</dbReference>
<evidence type="ECO:0000256" key="2">
    <source>
        <dbReference type="PROSITE-ProRule" id="PRU00335"/>
    </source>
</evidence>
<keyword evidence="6" id="KW-1185">Reference proteome</keyword>
<evidence type="ECO:0000259" key="4">
    <source>
        <dbReference type="PROSITE" id="PS50977"/>
    </source>
</evidence>
<evidence type="ECO:0000313" key="5">
    <source>
        <dbReference type="EMBL" id="KAA1188421.1"/>
    </source>
</evidence>
<comment type="caution">
    <text evidence="5">The sequence shown here is derived from an EMBL/GenBank/DDBJ whole genome shotgun (WGS) entry which is preliminary data.</text>
</comment>
<dbReference type="PRINTS" id="PR00455">
    <property type="entry name" value="HTHTETR"/>
</dbReference>
<organism evidence="5 6">
    <name type="scientific">Pseudohalioglobus sediminis</name>
    <dbReference type="NCBI Taxonomy" id="2606449"/>
    <lineage>
        <taxon>Bacteria</taxon>
        <taxon>Pseudomonadati</taxon>
        <taxon>Pseudomonadota</taxon>
        <taxon>Gammaproteobacteria</taxon>
        <taxon>Cellvibrionales</taxon>
        <taxon>Halieaceae</taxon>
        <taxon>Pseudohalioglobus</taxon>
    </lineage>
</organism>
<proteinExistence type="predicted"/>
<dbReference type="Proteomes" id="UP000323708">
    <property type="component" value="Unassembled WGS sequence"/>
</dbReference>
<feature type="domain" description="HTH tetR-type" evidence="4">
    <location>
        <begin position="38"/>
        <end position="98"/>
    </location>
</feature>
<gene>
    <name evidence="5" type="ORF">F0M18_18160</name>
</gene>
<dbReference type="Pfam" id="PF00440">
    <property type="entry name" value="TetR_N"/>
    <property type="match status" value="1"/>
</dbReference>
<dbReference type="PANTHER" id="PTHR30055">
    <property type="entry name" value="HTH-TYPE TRANSCRIPTIONAL REGULATOR RUTR"/>
    <property type="match status" value="1"/>
</dbReference>
<dbReference type="InterPro" id="IPR050109">
    <property type="entry name" value="HTH-type_TetR-like_transc_reg"/>
</dbReference>
<feature type="region of interest" description="Disordered" evidence="3">
    <location>
        <begin position="1"/>
        <end position="37"/>
    </location>
</feature>
<dbReference type="GO" id="GO:0000976">
    <property type="term" value="F:transcription cis-regulatory region binding"/>
    <property type="evidence" value="ECO:0007669"/>
    <property type="project" value="TreeGrafter"/>
</dbReference>
<keyword evidence="1 2" id="KW-0238">DNA-binding</keyword>
<dbReference type="AlphaFoldDB" id="A0A5B0WQG4"/>
<dbReference type="Gene3D" id="1.10.357.10">
    <property type="entry name" value="Tetracycline Repressor, domain 2"/>
    <property type="match status" value="1"/>
</dbReference>
<evidence type="ECO:0000256" key="3">
    <source>
        <dbReference type="SAM" id="MobiDB-lite"/>
    </source>
</evidence>
<feature type="DNA-binding region" description="H-T-H motif" evidence="2">
    <location>
        <begin position="61"/>
        <end position="80"/>
    </location>
</feature>
<dbReference type="InterPro" id="IPR009057">
    <property type="entry name" value="Homeodomain-like_sf"/>
</dbReference>
<evidence type="ECO:0000256" key="1">
    <source>
        <dbReference type="ARBA" id="ARBA00023125"/>
    </source>
</evidence>
<dbReference type="PROSITE" id="PS50977">
    <property type="entry name" value="HTH_TETR_2"/>
    <property type="match status" value="1"/>
</dbReference>
<dbReference type="SUPFAM" id="SSF46689">
    <property type="entry name" value="Homeodomain-like"/>
    <property type="match status" value="1"/>
</dbReference>
<protein>
    <submittedName>
        <fullName evidence="5">Helix-turn-helix transcriptional regulator</fullName>
    </submittedName>
</protein>
<dbReference type="InterPro" id="IPR001647">
    <property type="entry name" value="HTH_TetR"/>
</dbReference>
<sequence length="229" mass="25147">MPASQQRESGGAVSKSGENAVTAASKDTPTVRNRPGVEAQREVIVQAAVALFANRGSSVTSVSDICKAAGVSRDTYYRCFADKDSLISHLYQTSVNEHVLAVLNPDLMNYGNEDWVSQVSSQTVDAILERSTVAQFLYLESADPNSTAHRIINQAYDIAAERMQHWALEQFGQAPAMEFFKSLLFATQWLVHNAIVSGKTPEQVDIAKQSVKQLLYGAFASMQRDETVR</sequence>
<accession>A0A5B0WQG4</accession>
<name>A0A5B0WQG4_9GAMM</name>
<dbReference type="GO" id="GO:0003700">
    <property type="term" value="F:DNA-binding transcription factor activity"/>
    <property type="evidence" value="ECO:0007669"/>
    <property type="project" value="TreeGrafter"/>
</dbReference>
<dbReference type="PANTHER" id="PTHR30055:SF226">
    <property type="entry name" value="HTH-TYPE TRANSCRIPTIONAL REGULATOR PKSA"/>
    <property type="match status" value="1"/>
</dbReference>